<dbReference type="PhylomeDB" id="A7T789"/>
<evidence type="ECO:0000256" key="2">
    <source>
        <dbReference type="ARBA" id="ARBA00022737"/>
    </source>
</evidence>
<proteinExistence type="predicted"/>
<protein>
    <recommendedName>
        <fullName evidence="6">Angio-associated migratory cell protein</fullName>
    </recommendedName>
</protein>
<feature type="repeat" description="WD" evidence="3">
    <location>
        <begin position="55"/>
        <end position="96"/>
    </location>
</feature>
<reference evidence="4 5" key="1">
    <citation type="journal article" date="2007" name="Science">
        <title>Sea anemone genome reveals ancestral eumetazoan gene repertoire and genomic organization.</title>
        <authorList>
            <person name="Putnam N.H."/>
            <person name="Srivastava M."/>
            <person name="Hellsten U."/>
            <person name="Dirks B."/>
            <person name="Chapman J."/>
            <person name="Salamov A."/>
            <person name="Terry A."/>
            <person name="Shapiro H."/>
            <person name="Lindquist E."/>
            <person name="Kapitonov V.V."/>
            <person name="Jurka J."/>
            <person name="Genikhovich G."/>
            <person name="Grigoriev I.V."/>
            <person name="Lucas S.M."/>
            <person name="Steele R.E."/>
            <person name="Finnerty J.R."/>
            <person name="Technau U."/>
            <person name="Martindale M.Q."/>
            <person name="Rokhsar D.S."/>
        </authorList>
    </citation>
    <scope>NUCLEOTIDE SEQUENCE [LARGE SCALE GENOMIC DNA]</scope>
    <source>
        <strain evidence="5">CH2 X CH6</strain>
    </source>
</reference>
<evidence type="ECO:0000256" key="3">
    <source>
        <dbReference type="PROSITE-ProRule" id="PRU00221"/>
    </source>
</evidence>
<dbReference type="PROSITE" id="PS50082">
    <property type="entry name" value="WD_REPEATS_2"/>
    <property type="match status" value="2"/>
</dbReference>
<dbReference type="Proteomes" id="UP000001593">
    <property type="component" value="Unassembled WGS sequence"/>
</dbReference>
<dbReference type="InterPro" id="IPR001680">
    <property type="entry name" value="WD40_rpt"/>
</dbReference>
<dbReference type="InterPro" id="IPR011047">
    <property type="entry name" value="Quinoprotein_ADH-like_sf"/>
</dbReference>
<dbReference type="eggNOG" id="KOG0296">
    <property type="taxonomic scope" value="Eukaryota"/>
</dbReference>
<evidence type="ECO:0008006" key="6">
    <source>
        <dbReference type="Google" id="ProtNLM"/>
    </source>
</evidence>
<gene>
    <name evidence="4" type="ORF">NEMVEDRAFT_v1g223288</name>
</gene>
<dbReference type="HOGENOM" id="CLU_1888230_0_0_1"/>
<evidence type="ECO:0000313" key="4">
    <source>
        <dbReference type="EMBL" id="EDO28163.1"/>
    </source>
</evidence>
<dbReference type="Pfam" id="PF00400">
    <property type="entry name" value="WD40"/>
    <property type="match status" value="2"/>
</dbReference>
<dbReference type="AlphaFoldDB" id="A7T789"/>
<name>A7T789_NEMVE</name>
<accession>A7T789</accession>
<dbReference type="STRING" id="45351.A7T789"/>
<keyword evidence="1 3" id="KW-0853">WD repeat</keyword>
<dbReference type="InterPro" id="IPR051179">
    <property type="entry name" value="WD_repeat_multifunction"/>
</dbReference>
<evidence type="ECO:0000256" key="1">
    <source>
        <dbReference type="ARBA" id="ARBA00022574"/>
    </source>
</evidence>
<dbReference type="SMART" id="SM00320">
    <property type="entry name" value="WD40"/>
    <property type="match status" value="2"/>
</dbReference>
<dbReference type="Gene3D" id="2.130.10.10">
    <property type="entry name" value="YVTN repeat-like/Quinoprotein amine dehydrogenase"/>
    <property type="match status" value="1"/>
</dbReference>
<dbReference type="PROSITE" id="PS50294">
    <property type="entry name" value="WD_REPEATS_REGION"/>
    <property type="match status" value="2"/>
</dbReference>
<dbReference type="SUPFAM" id="SSF50998">
    <property type="entry name" value="Quinoprotein alcohol dehydrogenase-like"/>
    <property type="match status" value="1"/>
</dbReference>
<keyword evidence="5" id="KW-1185">Reference proteome</keyword>
<dbReference type="EMBL" id="DS471939">
    <property type="protein sequence ID" value="EDO28163.1"/>
    <property type="molecule type" value="Genomic_DNA"/>
</dbReference>
<evidence type="ECO:0000313" key="5">
    <source>
        <dbReference type="Proteomes" id="UP000001593"/>
    </source>
</evidence>
<dbReference type="PANTHER" id="PTHR19857:SF8">
    <property type="entry name" value="ANGIO-ASSOCIATED MIGRATORY CELL PROTEIN"/>
    <property type="match status" value="1"/>
</dbReference>
<sequence length="135" mass="14943">MEQQGNQGDLSDDEGIGDDDLLDIVEDDDGDFVLDASLSGVLGLWDLSTQRLRQQCKHPNSIVKVRWDPSGPLLYSCCLDGVVRMWDSRSGTCEKEWCGHKGEILDFTLSRDGNVLVTGSGDTTARVYNLHSPER</sequence>
<dbReference type="InterPro" id="IPR015943">
    <property type="entry name" value="WD40/YVTN_repeat-like_dom_sf"/>
</dbReference>
<dbReference type="InParanoid" id="A7T789"/>
<keyword evidence="2" id="KW-0677">Repeat</keyword>
<feature type="repeat" description="WD" evidence="3">
    <location>
        <begin position="97"/>
        <end position="135"/>
    </location>
</feature>
<dbReference type="PANTHER" id="PTHR19857">
    <property type="entry name" value="MITOCHONDRIAL DIVISION PROTEIN 1-RELATED"/>
    <property type="match status" value="1"/>
</dbReference>
<dbReference type="PROSITE" id="PS00678">
    <property type="entry name" value="WD_REPEATS_1"/>
    <property type="match status" value="1"/>
</dbReference>
<organism evidence="4 5">
    <name type="scientific">Nematostella vectensis</name>
    <name type="common">Starlet sea anemone</name>
    <dbReference type="NCBI Taxonomy" id="45351"/>
    <lineage>
        <taxon>Eukaryota</taxon>
        <taxon>Metazoa</taxon>
        <taxon>Cnidaria</taxon>
        <taxon>Anthozoa</taxon>
        <taxon>Hexacorallia</taxon>
        <taxon>Actiniaria</taxon>
        <taxon>Edwardsiidae</taxon>
        <taxon>Nematostella</taxon>
    </lineage>
</organism>
<dbReference type="InterPro" id="IPR019775">
    <property type="entry name" value="WD40_repeat_CS"/>
</dbReference>